<accession>A0A3N4KT74</accession>
<dbReference type="AlphaFoldDB" id="A0A3N4KT74"/>
<gene>
    <name evidence="1" type="ORF">P167DRAFT_93895</name>
</gene>
<protein>
    <submittedName>
        <fullName evidence="1">Uncharacterized protein</fullName>
    </submittedName>
</protein>
<dbReference type="Proteomes" id="UP000277580">
    <property type="component" value="Unassembled WGS sequence"/>
</dbReference>
<evidence type="ECO:0000313" key="2">
    <source>
        <dbReference type="Proteomes" id="UP000277580"/>
    </source>
</evidence>
<evidence type="ECO:0000313" key="1">
    <source>
        <dbReference type="EMBL" id="RPB13716.1"/>
    </source>
</evidence>
<organism evidence="1 2">
    <name type="scientific">Morchella conica CCBAS932</name>
    <dbReference type="NCBI Taxonomy" id="1392247"/>
    <lineage>
        <taxon>Eukaryota</taxon>
        <taxon>Fungi</taxon>
        <taxon>Dikarya</taxon>
        <taxon>Ascomycota</taxon>
        <taxon>Pezizomycotina</taxon>
        <taxon>Pezizomycetes</taxon>
        <taxon>Pezizales</taxon>
        <taxon>Morchellaceae</taxon>
        <taxon>Morchella</taxon>
    </lineage>
</organism>
<dbReference type="InParanoid" id="A0A3N4KT74"/>
<name>A0A3N4KT74_9PEZI</name>
<keyword evidence="2" id="KW-1185">Reference proteome</keyword>
<proteinExistence type="predicted"/>
<dbReference type="EMBL" id="ML119121">
    <property type="protein sequence ID" value="RPB13716.1"/>
    <property type="molecule type" value="Genomic_DNA"/>
</dbReference>
<sequence>MLCFPSLIGKRIIITYSLPLFSPYEEVDSGQCPSFFHPITSHPPCSGRNSSASTPLSLLPPAPGTTSCSPTGSWAMRRLSV</sequence>
<reference evidence="1 2" key="1">
    <citation type="journal article" date="2018" name="Nat. Ecol. Evol.">
        <title>Pezizomycetes genomes reveal the molecular basis of ectomycorrhizal truffle lifestyle.</title>
        <authorList>
            <person name="Murat C."/>
            <person name="Payen T."/>
            <person name="Noel B."/>
            <person name="Kuo A."/>
            <person name="Morin E."/>
            <person name="Chen J."/>
            <person name="Kohler A."/>
            <person name="Krizsan K."/>
            <person name="Balestrini R."/>
            <person name="Da Silva C."/>
            <person name="Montanini B."/>
            <person name="Hainaut M."/>
            <person name="Levati E."/>
            <person name="Barry K.W."/>
            <person name="Belfiori B."/>
            <person name="Cichocki N."/>
            <person name="Clum A."/>
            <person name="Dockter R.B."/>
            <person name="Fauchery L."/>
            <person name="Guy J."/>
            <person name="Iotti M."/>
            <person name="Le Tacon F."/>
            <person name="Lindquist E.A."/>
            <person name="Lipzen A."/>
            <person name="Malagnac F."/>
            <person name="Mello A."/>
            <person name="Molinier V."/>
            <person name="Miyauchi S."/>
            <person name="Poulain J."/>
            <person name="Riccioni C."/>
            <person name="Rubini A."/>
            <person name="Sitrit Y."/>
            <person name="Splivallo R."/>
            <person name="Traeger S."/>
            <person name="Wang M."/>
            <person name="Zifcakova L."/>
            <person name="Wipf D."/>
            <person name="Zambonelli A."/>
            <person name="Paolocci F."/>
            <person name="Nowrousian M."/>
            <person name="Ottonello S."/>
            <person name="Baldrian P."/>
            <person name="Spatafora J.W."/>
            <person name="Henrissat B."/>
            <person name="Nagy L.G."/>
            <person name="Aury J.M."/>
            <person name="Wincker P."/>
            <person name="Grigoriev I.V."/>
            <person name="Bonfante P."/>
            <person name="Martin F.M."/>
        </authorList>
    </citation>
    <scope>NUCLEOTIDE SEQUENCE [LARGE SCALE GENOMIC DNA]</scope>
    <source>
        <strain evidence="1 2">CCBAS932</strain>
    </source>
</reference>